<reference evidence="3" key="1">
    <citation type="submission" date="2019-08" db="EMBL/GenBank/DDBJ databases">
        <authorList>
            <person name="Kucharzyk K."/>
            <person name="Murdoch R.W."/>
            <person name="Higgins S."/>
            <person name="Loffler F."/>
        </authorList>
    </citation>
    <scope>NUCLEOTIDE SEQUENCE</scope>
</reference>
<dbReference type="AlphaFoldDB" id="A0A645HV11"/>
<protein>
    <submittedName>
        <fullName evidence="3">1,4-beta-mannosyl-N-acetylglucosamine phosphorylase</fullName>
        <ecNumber evidence="3">2.4.1.320</ecNumber>
    </submittedName>
</protein>
<dbReference type="Pfam" id="PF04041">
    <property type="entry name" value="Glyco_hydro_130"/>
    <property type="match status" value="1"/>
</dbReference>
<dbReference type="PANTHER" id="PTHR34106:SF5">
    <property type="entry name" value="GLYCOSIDASE"/>
    <property type="match status" value="1"/>
</dbReference>
<dbReference type="InterPro" id="IPR023296">
    <property type="entry name" value="Glyco_hydro_beta-prop_sf"/>
</dbReference>
<sequence>MILFPEKINGKYAMLHRPKEWVGESFGPKYPAIWIRFSNDLLNWDEPSQVLIEGIEGSWEEKVGGSTPPIKTEKGWFMLYHGVENGGKGYYRVGALMLDLNDPTRVIARTRGFIMEPEHYYETDGFYKGCVFPTGNVVKDGILYVYYGGADKYVGVATADFNDLVNNLLNNEL</sequence>
<dbReference type="SUPFAM" id="SSF75005">
    <property type="entry name" value="Arabinanase/levansucrase/invertase"/>
    <property type="match status" value="1"/>
</dbReference>
<accession>A0A645HV11</accession>
<keyword evidence="2 3" id="KW-0808">Transferase</keyword>
<keyword evidence="1 3" id="KW-0328">Glycosyltransferase</keyword>
<evidence type="ECO:0000256" key="1">
    <source>
        <dbReference type="ARBA" id="ARBA00022676"/>
    </source>
</evidence>
<dbReference type="Gene3D" id="2.115.10.20">
    <property type="entry name" value="Glycosyl hydrolase domain, family 43"/>
    <property type="match status" value="1"/>
</dbReference>
<dbReference type="PANTHER" id="PTHR34106">
    <property type="entry name" value="GLYCOSIDASE"/>
    <property type="match status" value="1"/>
</dbReference>
<comment type="caution">
    <text evidence="3">The sequence shown here is derived from an EMBL/GenBank/DDBJ whole genome shotgun (WGS) entry which is preliminary data.</text>
</comment>
<dbReference type="InterPro" id="IPR007184">
    <property type="entry name" value="Mannoside_phosphorylase"/>
</dbReference>
<proteinExistence type="predicted"/>
<name>A0A645HV11_9ZZZZ</name>
<gene>
    <name evidence="3" type="ORF">SDC9_187539</name>
</gene>
<organism evidence="3">
    <name type="scientific">bioreactor metagenome</name>
    <dbReference type="NCBI Taxonomy" id="1076179"/>
    <lineage>
        <taxon>unclassified sequences</taxon>
        <taxon>metagenomes</taxon>
        <taxon>ecological metagenomes</taxon>
    </lineage>
</organism>
<dbReference type="GO" id="GO:0016757">
    <property type="term" value="F:glycosyltransferase activity"/>
    <property type="evidence" value="ECO:0007669"/>
    <property type="project" value="UniProtKB-KW"/>
</dbReference>
<dbReference type="EC" id="2.4.1.320" evidence="3"/>
<evidence type="ECO:0000256" key="2">
    <source>
        <dbReference type="ARBA" id="ARBA00022679"/>
    </source>
</evidence>
<evidence type="ECO:0000313" key="3">
    <source>
        <dbReference type="EMBL" id="MPN40004.1"/>
    </source>
</evidence>
<dbReference type="EMBL" id="VSSQ01096148">
    <property type="protein sequence ID" value="MPN40004.1"/>
    <property type="molecule type" value="Genomic_DNA"/>
</dbReference>